<dbReference type="GO" id="GO:0042626">
    <property type="term" value="F:ATPase-coupled transmembrane transporter activity"/>
    <property type="evidence" value="ECO:0007669"/>
    <property type="project" value="TreeGrafter"/>
</dbReference>
<dbReference type="Pfam" id="PF00005">
    <property type="entry name" value="ABC_tran"/>
    <property type="match status" value="1"/>
</dbReference>
<evidence type="ECO:0000256" key="8">
    <source>
        <dbReference type="ARBA" id="ARBA00023136"/>
    </source>
</evidence>
<dbReference type="PROSITE" id="PS50893">
    <property type="entry name" value="ABC_TRANSPORTER_2"/>
    <property type="match status" value="1"/>
</dbReference>
<dbReference type="NCBIfam" id="TIGR01166">
    <property type="entry name" value="cbiO"/>
    <property type="match status" value="1"/>
</dbReference>
<dbReference type="InterPro" id="IPR003439">
    <property type="entry name" value="ABC_transporter-like_ATP-bd"/>
</dbReference>
<organism evidence="13 14">
    <name type="scientific">Nocardiopsis aegyptia</name>
    <dbReference type="NCBI Taxonomy" id="220378"/>
    <lineage>
        <taxon>Bacteria</taxon>
        <taxon>Bacillati</taxon>
        <taxon>Actinomycetota</taxon>
        <taxon>Actinomycetes</taxon>
        <taxon>Streptosporangiales</taxon>
        <taxon>Nocardiopsidaceae</taxon>
        <taxon>Nocardiopsis</taxon>
    </lineage>
</organism>
<dbReference type="EMBL" id="JACCFS010000001">
    <property type="protein sequence ID" value="NYJ32586.1"/>
    <property type="molecule type" value="Genomic_DNA"/>
</dbReference>
<comment type="caution">
    <text evidence="13">The sequence shown here is derived from an EMBL/GenBank/DDBJ whole genome shotgun (WGS) entry which is preliminary data.</text>
</comment>
<feature type="domain" description="ABC transporter" evidence="12">
    <location>
        <begin position="53"/>
        <end position="288"/>
    </location>
</feature>
<dbReference type="Proteomes" id="UP000572051">
    <property type="component" value="Unassembled WGS sequence"/>
</dbReference>
<evidence type="ECO:0000256" key="6">
    <source>
        <dbReference type="ARBA" id="ARBA00022840"/>
    </source>
</evidence>
<dbReference type="InterPro" id="IPR005876">
    <property type="entry name" value="Co_trans_ATP-bd"/>
</dbReference>
<evidence type="ECO:0000256" key="3">
    <source>
        <dbReference type="ARBA" id="ARBA00022448"/>
    </source>
</evidence>
<keyword evidence="6 10" id="KW-0067">ATP-binding</keyword>
<dbReference type="InterPro" id="IPR027417">
    <property type="entry name" value="P-loop_NTPase"/>
</dbReference>
<evidence type="ECO:0000256" key="4">
    <source>
        <dbReference type="ARBA" id="ARBA00022475"/>
    </source>
</evidence>
<dbReference type="GO" id="GO:0043190">
    <property type="term" value="C:ATP-binding cassette (ABC) transporter complex"/>
    <property type="evidence" value="ECO:0007669"/>
    <property type="project" value="TreeGrafter"/>
</dbReference>
<keyword evidence="5 10" id="KW-0547">Nucleotide-binding</keyword>
<dbReference type="PROSITE" id="PS00211">
    <property type="entry name" value="ABC_TRANSPORTER_1"/>
    <property type="match status" value="1"/>
</dbReference>
<dbReference type="InterPro" id="IPR015856">
    <property type="entry name" value="ABC_transpr_CbiO/EcfA_su"/>
</dbReference>
<dbReference type="RefSeq" id="WP_179820480.1">
    <property type="nucleotide sequence ID" value="NZ_JACCFS010000001.1"/>
</dbReference>
<evidence type="ECO:0000256" key="9">
    <source>
        <dbReference type="ARBA" id="ARBA00025157"/>
    </source>
</evidence>
<dbReference type="GO" id="GO:0006824">
    <property type="term" value="P:cobalt ion transport"/>
    <property type="evidence" value="ECO:0007669"/>
    <property type="project" value="InterPro"/>
</dbReference>
<evidence type="ECO:0000256" key="1">
    <source>
        <dbReference type="ARBA" id="ARBA00004202"/>
    </source>
</evidence>
<keyword evidence="14" id="KW-1185">Reference proteome</keyword>
<feature type="region of interest" description="Disordered" evidence="11">
    <location>
        <begin position="1"/>
        <end position="51"/>
    </location>
</feature>
<sequence>MRARPPGPDRPAATSTEHAPPGSGAPPTPTDPPTEPAPPTPPAPPAEPAPLVLAGTGLHYEYEGTGPALTGVDVGVGRGGLLAVLGPNGGGKTTLLRLLAGSLAPTRGSVLLDGAPVARGRRARDRLRRRVQMVFQDPDDQLFSATVGQDVSFGPLNLDLPADHVRARVDWALGALGITALADRPTHLLSYGQRKRVVLAGAMAMLPDVLVLDEPTAGLDPAGVAELVATLDALRARGTTLIVSTHDVDLVHGWAEHALVLDRTVLASGPAGEVLGDSDLLARARLRPAWGPLVGRVLRAHGLLPADAADPASSEELARLLGT</sequence>
<dbReference type="PANTHER" id="PTHR43553">
    <property type="entry name" value="HEAVY METAL TRANSPORTER"/>
    <property type="match status" value="1"/>
</dbReference>
<comment type="function">
    <text evidence="9">Probably part of an ABC transporter complex. Responsible for energy coupling to the transport system.</text>
</comment>
<dbReference type="InterPro" id="IPR017871">
    <property type="entry name" value="ABC_transporter-like_CS"/>
</dbReference>
<dbReference type="InterPro" id="IPR050095">
    <property type="entry name" value="ECF_ABC_transporter_ATP-bd"/>
</dbReference>
<dbReference type="CDD" id="cd03225">
    <property type="entry name" value="ABC_cobalt_CbiO_domain1"/>
    <property type="match status" value="1"/>
</dbReference>
<comment type="subcellular location">
    <subcellularLocation>
        <location evidence="1 10">Cell membrane</location>
        <topology evidence="1 10">Peripheral membrane protein</topology>
    </subcellularLocation>
</comment>
<keyword evidence="7" id="KW-1278">Translocase</keyword>
<dbReference type="FunFam" id="3.40.50.300:FF:000224">
    <property type="entry name" value="Energy-coupling factor transporter ATP-binding protein EcfA"/>
    <property type="match status" value="1"/>
</dbReference>
<dbReference type="SUPFAM" id="SSF52540">
    <property type="entry name" value="P-loop containing nucleoside triphosphate hydrolases"/>
    <property type="match status" value="1"/>
</dbReference>
<proteinExistence type="inferred from homology"/>
<evidence type="ECO:0000259" key="12">
    <source>
        <dbReference type="PROSITE" id="PS50893"/>
    </source>
</evidence>
<evidence type="ECO:0000256" key="5">
    <source>
        <dbReference type="ARBA" id="ARBA00022741"/>
    </source>
</evidence>
<dbReference type="SMART" id="SM00382">
    <property type="entry name" value="AAA"/>
    <property type="match status" value="1"/>
</dbReference>
<keyword evidence="8 10" id="KW-0472">Membrane</keyword>
<dbReference type="AlphaFoldDB" id="A0A7Z0EJ78"/>
<evidence type="ECO:0000313" key="14">
    <source>
        <dbReference type="Proteomes" id="UP000572051"/>
    </source>
</evidence>
<accession>A0A7Z0EJ78</accession>
<protein>
    <recommendedName>
        <fullName evidence="10">ABC transporter ATP-binding protein</fullName>
    </recommendedName>
</protein>
<dbReference type="PANTHER" id="PTHR43553:SF24">
    <property type="entry name" value="ENERGY-COUPLING FACTOR TRANSPORTER ATP-BINDING PROTEIN ECFA1"/>
    <property type="match status" value="1"/>
</dbReference>
<evidence type="ECO:0000313" key="13">
    <source>
        <dbReference type="EMBL" id="NYJ32586.1"/>
    </source>
</evidence>
<keyword evidence="4 10" id="KW-1003">Cell membrane</keyword>
<gene>
    <name evidence="13" type="ORF">HNR10_000467</name>
</gene>
<evidence type="ECO:0000256" key="7">
    <source>
        <dbReference type="ARBA" id="ARBA00022967"/>
    </source>
</evidence>
<dbReference type="Gene3D" id="3.40.50.300">
    <property type="entry name" value="P-loop containing nucleotide triphosphate hydrolases"/>
    <property type="match status" value="1"/>
</dbReference>
<reference evidence="13 14" key="1">
    <citation type="submission" date="2020-07" db="EMBL/GenBank/DDBJ databases">
        <title>Sequencing the genomes of 1000 actinobacteria strains.</title>
        <authorList>
            <person name="Klenk H.-P."/>
        </authorList>
    </citation>
    <scope>NUCLEOTIDE SEQUENCE [LARGE SCALE GENOMIC DNA]</scope>
    <source>
        <strain evidence="13 14">DSM 44442</strain>
    </source>
</reference>
<evidence type="ECO:0000256" key="10">
    <source>
        <dbReference type="RuleBase" id="RU364103"/>
    </source>
</evidence>
<dbReference type="GO" id="GO:0005524">
    <property type="term" value="F:ATP binding"/>
    <property type="evidence" value="ECO:0007669"/>
    <property type="project" value="UniProtKB-UniRule"/>
</dbReference>
<dbReference type="GO" id="GO:0016887">
    <property type="term" value="F:ATP hydrolysis activity"/>
    <property type="evidence" value="ECO:0007669"/>
    <property type="project" value="InterPro"/>
</dbReference>
<keyword evidence="3 10" id="KW-0813">Transport</keyword>
<name>A0A7Z0EJ78_9ACTN</name>
<feature type="compositionally biased region" description="Pro residues" evidence="11">
    <location>
        <begin position="23"/>
        <end position="48"/>
    </location>
</feature>
<dbReference type="InterPro" id="IPR003593">
    <property type="entry name" value="AAA+_ATPase"/>
</dbReference>
<evidence type="ECO:0000256" key="2">
    <source>
        <dbReference type="ARBA" id="ARBA00005417"/>
    </source>
</evidence>
<evidence type="ECO:0000256" key="11">
    <source>
        <dbReference type="SAM" id="MobiDB-lite"/>
    </source>
</evidence>
<comment type="similarity">
    <text evidence="2 10">Belongs to the ABC transporter superfamily.</text>
</comment>
<comment type="function">
    <text evidence="10">Part of an ABC transporter complex. Responsible for energy coupling to the transport system.</text>
</comment>